<feature type="transmembrane region" description="Helical" evidence="8">
    <location>
        <begin position="79"/>
        <end position="98"/>
    </location>
</feature>
<comment type="similarity">
    <text evidence="2 8">Belongs to the 4-toluene sulfonate uptake permease (TSUP) (TC 2.A.102) family.</text>
</comment>
<keyword evidence="7 8" id="KW-0472">Membrane</keyword>
<gene>
    <name evidence="9" type="ORF">HOP59_03610</name>
</gene>
<protein>
    <recommendedName>
        <fullName evidence="8">Probable membrane transporter protein</fullName>
    </recommendedName>
</protein>
<evidence type="ECO:0000256" key="5">
    <source>
        <dbReference type="ARBA" id="ARBA00022692"/>
    </source>
</evidence>
<evidence type="ECO:0000256" key="4">
    <source>
        <dbReference type="ARBA" id="ARBA00022475"/>
    </source>
</evidence>
<dbReference type="PANTHER" id="PTHR30269">
    <property type="entry name" value="TRANSMEMBRANE PROTEIN YFCA"/>
    <property type="match status" value="1"/>
</dbReference>
<evidence type="ECO:0000256" key="6">
    <source>
        <dbReference type="ARBA" id="ARBA00022989"/>
    </source>
</evidence>
<feature type="transmembrane region" description="Helical" evidence="8">
    <location>
        <begin position="38"/>
        <end position="59"/>
    </location>
</feature>
<evidence type="ECO:0000256" key="8">
    <source>
        <dbReference type="RuleBase" id="RU363041"/>
    </source>
</evidence>
<organism evidence="9 10">
    <name type="scientific">Billgrantia aerodenitrificans</name>
    <dbReference type="NCBI Taxonomy" id="2733483"/>
    <lineage>
        <taxon>Bacteria</taxon>
        <taxon>Pseudomonadati</taxon>
        <taxon>Pseudomonadota</taxon>
        <taxon>Gammaproteobacteria</taxon>
        <taxon>Oceanospirillales</taxon>
        <taxon>Halomonadaceae</taxon>
        <taxon>Billgrantia</taxon>
    </lineage>
</organism>
<evidence type="ECO:0000256" key="7">
    <source>
        <dbReference type="ARBA" id="ARBA00023136"/>
    </source>
</evidence>
<keyword evidence="4 8" id="KW-1003">Cell membrane</keyword>
<dbReference type="InterPro" id="IPR002781">
    <property type="entry name" value="TM_pro_TauE-like"/>
</dbReference>
<dbReference type="EMBL" id="JABFTV010000002">
    <property type="protein sequence ID" value="MCE8023210.1"/>
    <property type="molecule type" value="Genomic_DNA"/>
</dbReference>
<comment type="caution">
    <text evidence="9">The sequence shown here is derived from an EMBL/GenBank/DDBJ whole genome shotgun (WGS) entry which is preliminary data.</text>
</comment>
<evidence type="ECO:0000313" key="9">
    <source>
        <dbReference type="EMBL" id="MCE8023210.1"/>
    </source>
</evidence>
<proteinExistence type="inferred from homology"/>
<evidence type="ECO:0000256" key="1">
    <source>
        <dbReference type="ARBA" id="ARBA00004651"/>
    </source>
</evidence>
<sequence length="253" mass="27279">MPEALLNGLSPLVFFLLIGMACLTSLLTASLGAGGGIMLLGVLAQVVPPQMIIPLHGVIQLGSNAGRAAMLPRHIDWKLILAFLPGALLGALVGSFVLVALSPPVMYLTIAGFILYLCWGPPLPRLVLGRWGPPLVGTITTFLTLFVGATGPLIGAFLKQMYQDRFRTVATFASLMSLQHICKILVFQQAGFELRPWLPLVAAMIASGAIGSWIGLRLLKRLQDKHFSKIFSWILTLLALRLIWQAIDPYGGS</sequence>
<reference evidence="9 10" key="1">
    <citation type="journal article" date="2021" name="Front. Microbiol.">
        <title>Aerobic Denitrification and Heterotrophic Sulfur Oxidation in the Genus Halomonas Revealed by Six Novel Species Characterizations and Genome-Based Analysis.</title>
        <authorList>
            <person name="Wang L."/>
            <person name="Shao Z."/>
        </authorList>
    </citation>
    <scope>NUCLEOTIDE SEQUENCE [LARGE SCALE GENOMIC DNA]</scope>
    <source>
        <strain evidence="9 10">MCCC 1A11058</strain>
    </source>
</reference>
<feature type="transmembrane region" description="Helical" evidence="8">
    <location>
        <begin position="12"/>
        <end position="31"/>
    </location>
</feature>
<dbReference type="Pfam" id="PF01925">
    <property type="entry name" value="TauE"/>
    <property type="match status" value="1"/>
</dbReference>
<dbReference type="InterPro" id="IPR052017">
    <property type="entry name" value="TSUP"/>
</dbReference>
<dbReference type="RefSeq" id="WP_234252846.1">
    <property type="nucleotide sequence ID" value="NZ_JABFTV010000002.1"/>
</dbReference>
<comment type="subcellular location">
    <subcellularLocation>
        <location evidence="1 8">Cell membrane</location>
        <topology evidence="1 8">Multi-pass membrane protein</topology>
    </subcellularLocation>
</comment>
<dbReference type="Proteomes" id="UP001320272">
    <property type="component" value="Unassembled WGS sequence"/>
</dbReference>
<name>A0ABS9AN11_9GAMM</name>
<feature type="transmembrane region" description="Helical" evidence="8">
    <location>
        <begin position="197"/>
        <end position="218"/>
    </location>
</feature>
<feature type="transmembrane region" description="Helical" evidence="8">
    <location>
        <begin position="135"/>
        <end position="158"/>
    </location>
</feature>
<evidence type="ECO:0000313" key="10">
    <source>
        <dbReference type="Proteomes" id="UP001320272"/>
    </source>
</evidence>
<keyword evidence="6 8" id="KW-1133">Transmembrane helix</keyword>
<keyword evidence="5 8" id="KW-0812">Transmembrane</keyword>
<keyword evidence="10" id="KW-1185">Reference proteome</keyword>
<feature type="transmembrane region" description="Helical" evidence="8">
    <location>
        <begin position="230"/>
        <end position="247"/>
    </location>
</feature>
<feature type="transmembrane region" description="Helical" evidence="8">
    <location>
        <begin position="105"/>
        <end position="123"/>
    </location>
</feature>
<evidence type="ECO:0000256" key="2">
    <source>
        <dbReference type="ARBA" id="ARBA00009142"/>
    </source>
</evidence>
<keyword evidence="3" id="KW-0813">Transport</keyword>
<accession>A0ABS9AN11</accession>
<evidence type="ECO:0000256" key="3">
    <source>
        <dbReference type="ARBA" id="ARBA00022448"/>
    </source>
</evidence>
<dbReference type="PANTHER" id="PTHR30269:SF37">
    <property type="entry name" value="MEMBRANE TRANSPORTER PROTEIN"/>
    <property type="match status" value="1"/>
</dbReference>